<evidence type="ECO:0000313" key="5">
    <source>
        <dbReference type="EMBL" id="NHM15013.1"/>
    </source>
</evidence>
<dbReference type="EMBL" id="WPCR01000021">
    <property type="protein sequence ID" value="NHM15013.1"/>
    <property type="molecule type" value="Genomic_DNA"/>
</dbReference>
<keyword evidence="7" id="KW-1185">Reference proteome</keyword>
<feature type="compositionally biased region" description="Basic and acidic residues" evidence="3">
    <location>
        <begin position="164"/>
        <end position="174"/>
    </location>
</feature>
<dbReference type="GO" id="GO:0016746">
    <property type="term" value="F:acyltransferase activity"/>
    <property type="evidence" value="ECO:0007669"/>
    <property type="project" value="UniProtKB-KW"/>
</dbReference>
<reference evidence="6" key="2">
    <citation type="submission" date="2021-04" db="EMBL/GenBank/DDBJ databases">
        <title>Novel species in family Eggerthellaceae.</title>
        <authorList>
            <person name="Zhang G."/>
        </authorList>
    </citation>
    <scope>NUCLEOTIDE SEQUENCE</scope>
    <source>
        <strain evidence="6">Zg-886</strain>
    </source>
</reference>
<dbReference type="KEGG" id="ebz:J7S26_07925"/>
<evidence type="ECO:0000256" key="1">
    <source>
        <dbReference type="ARBA" id="ARBA00022679"/>
    </source>
</evidence>
<evidence type="ECO:0000256" key="2">
    <source>
        <dbReference type="ARBA" id="ARBA00023315"/>
    </source>
</evidence>
<keyword evidence="1" id="KW-0808">Transferase</keyword>
<dbReference type="Proteomes" id="UP000671910">
    <property type="component" value="Chromosome"/>
</dbReference>
<protein>
    <submittedName>
        <fullName evidence="6">Alcohol acetyltransferase</fullName>
    </submittedName>
</protein>
<dbReference type="InterPro" id="IPR031641">
    <property type="entry name" value="PapA_C"/>
</dbReference>
<proteinExistence type="predicted"/>
<evidence type="ECO:0000313" key="8">
    <source>
        <dbReference type="Proteomes" id="UP000671910"/>
    </source>
</evidence>
<feature type="domain" description="Phthiocerol/phthiodiolone dimycocerosyl transferase C-terminal" evidence="4">
    <location>
        <begin position="198"/>
        <end position="301"/>
    </location>
</feature>
<sequence length="610" mass="63354">MDPSAWYRLDNVGKFYSSQAGSPGQTVFRFAAGMTEDVDGACLQQALDRALERFPGFNVRLRSGLFWRYLEQTGDVPRVRPEDVPICFGLHAGPDSELFRVSFYRRRINVEVSHIVSDGRGTLEFFKAIVGHYVEARYGERDAVDPYEGTEATKTENSFAANYEPEKSASEKMPKPHRLQGLRDEAAPTYFEYHVSAAEVYAAAKARGVSVTSLVVAAVIVALRRSMAPRTRNRTICMDVPVDLRRFYDSHTLRNFFGLAFVSYGGDEPVDSLGDVAQNVQSQLTAATDPEALKRRMNRMVKLERNVFSRVMPLFVKDVALGIGAWASARDVTTTVSSLGRITLPDGAAKHVAQISVLTSSRGLNFVFATYGDDLCVGVSSVFVRQVVLREFCRIFSDLGIRGYVNTNKGDREVTEALRVARIEERAIDRTAGRSRGPESGRGGLAVVGVAEDASDLAAGAAKDAGVVMASAGAVPSTAAAGSAAVAADAVGPSATAVGSEGSSAAAAPGVEAVGVAEDAGSAGLSVTAAAGAVMTGAAEDAGPAGLSATAAGAAETTGVVMAGAGAVPGAAAAGAAAAVGSVALSAMAAGGTPASIADQIAHDSKGGPL</sequence>
<dbReference type="InterPro" id="IPR052058">
    <property type="entry name" value="Alcohol_O-acetyltransferase"/>
</dbReference>
<organism evidence="6 8">
    <name type="scientific">Xiamenia xianingshaonis</name>
    <dbReference type="NCBI Taxonomy" id="2682776"/>
    <lineage>
        <taxon>Bacteria</taxon>
        <taxon>Bacillati</taxon>
        <taxon>Actinomycetota</taxon>
        <taxon>Coriobacteriia</taxon>
        <taxon>Eggerthellales</taxon>
        <taxon>Eggerthellaceae</taxon>
        <taxon>Xiamenia</taxon>
    </lineage>
</organism>
<dbReference type="PANTHER" id="PTHR28037:SF1">
    <property type="entry name" value="ALCOHOL O-ACETYLTRANSFERASE 1-RELATED"/>
    <property type="match status" value="1"/>
</dbReference>
<feature type="region of interest" description="Disordered" evidence="3">
    <location>
        <begin position="145"/>
        <end position="177"/>
    </location>
</feature>
<name>A0A9E6SUA3_9ACTN</name>
<evidence type="ECO:0000259" key="4">
    <source>
        <dbReference type="Pfam" id="PF16911"/>
    </source>
</evidence>
<evidence type="ECO:0000256" key="3">
    <source>
        <dbReference type="SAM" id="MobiDB-lite"/>
    </source>
</evidence>
<dbReference type="Proteomes" id="UP000636394">
    <property type="component" value="Unassembled WGS sequence"/>
</dbReference>
<dbReference type="Pfam" id="PF16911">
    <property type="entry name" value="PapA_C"/>
    <property type="match status" value="1"/>
</dbReference>
<dbReference type="SUPFAM" id="SSF52777">
    <property type="entry name" value="CoA-dependent acyltransferases"/>
    <property type="match status" value="1"/>
</dbReference>
<dbReference type="Gene3D" id="3.30.559.30">
    <property type="entry name" value="Nonribosomal peptide synthetase, condensation domain"/>
    <property type="match status" value="1"/>
</dbReference>
<dbReference type="EMBL" id="CP072829">
    <property type="protein sequence ID" value="QTU84261.1"/>
    <property type="molecule type" value="Genomic_DNA"/>
</dbReference>
<dbReference type="AlphaFoldDB" id="A0A9E6SUA3"/>
<dbReference type="PANTHER" id="PTHR28037">
    <property type="entry name" value="ALCOHOL O-ACETYLTRANSFERASE 1-RELATED"/>
    <property type="match status" value="1"/>
</dbReference>
<evidence type="ECO:0000313" key="7">
    <source>
        <dbReference type="Proteomes" id="UP000636394"/>
    </source>
</evidence>
<evidence type="ECO:0000313" key="6">
    <source>
        <dbReference type="EMBL" id="QTU84261.1"/>
    </source>
</evidence>
<dbReference type="RefSeq" id="WP_166340536.1">
    <property type="nucleotide sequence ID" value="NZ_CP072829.1"/>
</dbReference>
<gene>
    <name evidence="5" type="ORF">GMI68_09675</name>
    <name evidence="6" type="ORF">J7S26_07925</name>
</gene>
<keyword evidence="2" id="KW-0012">Acyltransferase</keyword>
<accession>A0A9E6SUA3</accession>
<reference evidence="5 7" key="1">
    <citation type="submission" date="2019-11" db="EMBL/GenBank/DDBJ databases">
        <title>Eggerthellaceae novel genus isolated from the rectal contents of marmort.</title>
        <authorList>
            <person name="Zhang G."/>
        </authorList>
    </citation>
    <scope>NUCLEOTIDE SEQUENCE [LARGE SCALE GENOMIC DNA]</scope>
    <source>
        <strain evidence="5">Zg-886</strain>
        <strain evidence="7">zg-886</strain>
    </source>
</reference>